<sequence>MCKWFENKWIDIKRKIYEQINIKPTPKIYDDEFKVVCEMIETTNYISNSNSGSISGESSRLSGNKSNNKKSNNNGSDSNNNSSGNNIKGRKVIKVFSGVFAKKLLDIKYNWTFEIESFCKIKLPEKNNQNLDANCELLTAI</sequence>
<dbReference type="AlphaFoldDB" id="A0A2P4P139"/>
<name>A0A2P4P139_RHIID</name>
<keyword evidence="3" id="KW-1185">Reference proteome</keyword>
<gene>
    <name evidence="2" type="ORF">GLOIN_2v1488103</name>
</gene>
<feature type="region of interest" description="Disordered" evidence="1">
    <location>
        <begin position="50"/>
        <end position="85"/>
    </location>
</feature>
<comment type="caution">
    <text evidence="2">The sequence shown here is derived from an EMBL/GenBank/DDBJ whole genome shotgun (WGS) entry which is preliminary data.</text>
</comment>
<evidence type="ECO:0000313" key="3">
    <source>
        <dbReference type="Proteomes" id="UP000018888"/>
    </source>
</evidence>
<accession>A0A2P4P139</accession>
<reference evidence="2 3" key="1">
    <citation type="journal article" date="2013" name="Proc. Natl. Acad. Sci. U.S.A.">
        <title>Genome of an arbuscular mycorrhizal fungus provides insight into the oldest plant symbiosis.</title>
        <authorList>
            <person name="Tisserant E."/>
            <person name="Malbreil M."/>
            <person name="Kuo A."/>
            <person name="Kohler A."/>
            <person name="Symeonidi A."/>
            <person name="Balestrini R."/>
            <person name="Charron P."/>
            <person name="Duensing N."/>
            <person name="Frei Dit Frey N."/>
            <person name="Gianinazzi-Pearson V."/>
            <person name="Gilbert L.B."/>
            <person name="Handa Y."/>
            <person name="Herr J.R."/>
            <person name="Hijri M."/>
            <person name="Koul R."/>
            <person name="Kawaguchi M."/>
            <person name="Krajinski F."/>
            <person name="Lammers P.J."/>
            <person name="Masclaux F.G."/>
            <person name="Murat C."/>
            <person name="Morin E."/>
            <person name="Ndikumana S."/>
            <person name="Pagni M."/>
            <person name="Petitpierre D."/>
            <person name="Requena N."/>
            <person name="Rosikiewicz P."/>
            <person name="Riley R."/>
            <person name="Saito K."/>
            <person name="San Clemente H."/>
            <person name="Shapiro H."/>
            <person name="van Tuinen D."/>
            <person name="Becard G."/>
            <person name="Bonfante P."/>
            <person name="Paszkowski U."/>
            <person name="Shachar-Hill Y.Y."/>
            <person name="Tuskan G.A."/>
            <person name="Young P.W."/>
            <person name="Sanders I.R."/>
            <person name="Henrissat B."/>
            <person name="Rensing S.A."/>
            <person name="Grigoriev I.V."/>
            <person name="Corradi N."/>
            <person name="Roux C."/>
            <person name="Martin F."/>
        </authorList>
    </citation>
    <scope>NUCLEOTIDE SEQUENCE [LARGE SCALE GENOMIC DNA]</scope>
    <source>
        <strain evidence="2 3">DAOM 197198</strain>
    </source>
</reference>
<dbReference type="EMBL" id="AUPC02000475">
    <property type="protein sequence ID" value="POG59093.1"/>
    <property type="molecule type" value="Genomic_DNA"/>
</dbReference>
<proteinExistence type="predicted"/>
<protein>
    <submittedName>
        <fullName evidence="2">Uncharacterized protein</fullName>
    </submittedName>
</protein>
<dbReference type="Proteomes" id="UP000018888">
    <property type="component" value="Unassembled WGS sequence"/>
</dbReference>
<evidence type="ECO:0000313" key="2">
    <source>
        <dbReference type="EMBL" id="POG59093.1"/>
    </source>
</evidence>
<evidence type="ECO:0000256" key="1">
    <source>
        <dbReference type="SAM" id="MobiDB-lite"/>
    </source>
</evidence>
<organism evidence="2 3">
    <name type="scientific">Rhizophagus irregularis (strain DAOM 181602 / DAOM 197198 / MUCL 43194)</name>
    <name type="common">Arbuscular mycorrhizal fungus</name>
    <name type="synonym">Glomus intraradices</name>
    <dbReference type="NCBI Taxonomy" id="747089"/>
    <lineage>
        <taxon>Eukaryota</taxon>
        <taxon>Fungi</taxon>
        <taxon>Fungi incertae sedis</taxon>
        <taxon>Mucoromycota</taxon>
        <taxon>Glomeromycotina</taxon>
        <taxon>Glomeromycetes</taxon>
        <taxon>Glomerales</taxon>
        <taxon>Glomeraceae</taxon>
        <taxon>Rhizophagus</taxon>
    </lineage>
</organism>
<reference evidence="2 3" key="2">
    <citation type="journal article" date="2018" name="New Phytol.">
        <title>High intraspecific genome diversity in the model arbuscular mycorrhizal symbiont Rhizophagus irregularis.</title>
        <authorList>
            <person name="Chen E.C.H."/>
            <person name="Morin E."/>
            <person name="Beaudet D."/>
            <person name="Noel J."/>
            <person name="Yildirir G."/>
            <person name="Ndikumana S."/>
            <person name="Charron P."/>
            <person name="St-Onge C."/>
            <person name="Giorgi J."/>
            <person name="Kruger M."/>
            <person name="Marton T."/>
            <person name="Ropars J."/>
            <person name="Grigoriev I.V."/>
            <person name="Hainaut M."/>
            <person name="Henrissat B."/>
            <person name="Roux C."/>
            <person name="Martin F."/>
            <person name="Corradi N."/>
        </authorList>
    </citation>
    <scope>NUCLEOTIDE SEQUENCE [LARGE SCALE GENOMIC DNA]</scope>
    <source>
        <strain evidence="2 3">DAOM 197198</strain>
    </source>
</reference>